<protein>
    <submittedName>
        <fullName evidence="2">Putative membrane-anchored protein</fullName>
    </submittedName>
</protein>
<dbReference type="EMBL" id="QUNO01000007">
    <property type="protein sequence ID" value="REH46240.1"/>
    <property type="molecule type" value="Genomic_DNA"/>
</dbReference>
<feature type="transmembrane region" description="Helical" evidence="1">
    <location>
        <begin position="142"/>
        <end position="161"/>
    </location>
</feature>
<comment type="caution">
    <text evidence="2">The sequence shown here is derived from an EMBL/GenBank/DDBJ whole genome shotgun (WGS) entry which is preliminary data.</text>
</comment>
<keyword evidence="3" id="KW-1185">Reference proteome</keyword>
<feature type="transmembrane region" description="Helical" evidence="1">
    <location>
        <begin position="50"/>
        <end position="69"/>
    </location>
</feature>
<evidence type="ECO:0000313" key="2">
    <source>
        <dbReference type="EMBL" id="REH46240.1"/>
    </source>
</evidence>
<feature type="transmembrane region" description="Helical" evidence="1">
    <location>
        <begin position="230"/>
        <end position="249"/>
    </location>
</feature>
<organism evidence="2 3">
    <name type="scientific">Kutzneria buriramensis</name>
    <dbReference type="NCBI Taxonomy" id="1045776"/>
    <lineage>
        <taxon>Bacteria</taxon>
        <taxon>Bacillati</taxon>
        <taxon>Actinomycetota</taxon>
        <taxon>Actinomycetes</taxon>
        <taxon>Pseudonocardiales</taxon>
        <taxon>Pseudonocardiaceae</taxon>
        <taxon>Kutzneria</taxon>
    </lineage>
</organism>
<feature type="transmembrane region" description="Helical" evidence="1">
    <location>
        <begin position="198"/>
        <end position="218"/>
    </location>
</feature>
<evidence type="ECO:0000256" key="1">
    <source>
        <dbReference type="SAM" id="Phobius"/>
    </source>
</evidence>
<feature type="transmembrane region" description="Helical" evidence="1">
    <location>
        <begin position="102"/>
        <end position="122"/>
    </location>
</feature>
<keyword evidence="1" id="KW-1133">Transmembrane helix</keyword>
<feature type="transmembrane region" description="Helical" evidence="1">
    <location>
        <begin position="76"/>
        <end position="96"/>
    </location>
</feature>
<name>A0A3E0HIR6_9PSEU</name>
<keyword evidence="1" id="KW-0472">Membrane</keyword>
<keyword evidence="1" id="KW-0812">Transmembrane</keyword>
<accession>A0A3E0HIR6</accession>
<sequence>MDTTRPQQDQQLRSAIKVPEVTAVFWVTKVLTTGMGETASDYLFLNLDPVLALAIGVVGLVVALVLQFRARRYVPWIYWFAVVMVAVFGTMAADVARYGLGVPFLASATFFLALLAVIFIWWYTWEKTLSIHGIHTPRRERFYWATVLVTFALGTATGDLTATTLHLGYLASGVLFAVVIAVPLVAHRWFRLNSILAFWFAYIITRPLGASFSDWLALPAATDGPHWGTGPVTLALTASIVALVGYLNAIDRKAAKP</sequence>
<dbReference type="Pfam" id="PF03988">
    <property type="entry name" value="DUF347"/>
    <property type="match status" value="4"/>
</dbReference>
<feature type="transmembrane region" description="Helical" evidence="1">
    <location>
        <begin position="167"/>
        <end position="186"/>
    </location>
</feature>
<dbReference type="AlphaFoldDB" id="A0A3E0HIR6"/>
<dbReference type="OrthoDB" id="9794709at2"/>
<evidence type="ECO:0000313" key="3">
    <source>
        <dbReference type="Proteomes" id="UP000256269"/>
    </source>
</evidence>
<dbReference type="Proteomes" id="UP000256269">
    <property type="component" value="Unassembled WGS sequence"/>
</dbReference>
<proteinExistence type="predicted"/>
<dbReference type="InterPro" id="IPR007136">
    <property type="entry name" value="DUF347"/>
</dbReference>
<gene>
    <name evidence="2" type="ORF">BCF44_107373</name>
</gene>
<reference evidence="2 3" key="1">
    <citation type="submission" date="2018-08" db="EMBL/GenBank/DDBJ databases">
        <title>Genomic Encyclopedia of Archaeal and Bacterial Type Strains, Phase II (KMG-II): from individual species to whole genera.</title>
        <authorList>
            <person name="Goeker M."/>
        </authorList>
    </citation>
    <scope>NUCLEOTIDE SEQUENCE [LARGE SCALE GENOMIC DNA]</scope>
    <source>
        <strain evidence="2 3">DSM 45791</strain>
    </source>
</reference>